<organism evidence="1 2">
    <name type="scientific">Owenia fusiformis</name>
    <name type="common">Polychaete worm</name>
    <dbReference type="NCBI Taxonomy" id="6347"/>
    <lineage>
        <taxon>Eukaryota</taxon>
        <taxon>Metazoa</taxon>
        <taxon>Spiralia</taxon>
        <taxon>Lophotrochozoa</taxon>
        <taxon>Annelida</taxon>
        <taxon>Polychaeta</taxon>
        <taxon>Sedentaria</taxon>
        <taxon>Canalipalpata</taxon>
        <taxon>Sabellida</taxon>
        <taxon>Oweniida</taxon>
        <taxon>Oweniidae</taxon>
        <taxon>Owenia</taxon>
    </lineage>
</organism>
<comment type="caution">
    <text evidence="1">The sequence shown here is derived from an EMBL/GenBank/DDBJ whole genome shotgun (WGS) entry which is preliminary data.</text>
</comment>
<sequence length="103" mass="11228">MQPMKDIVHDDKQFNMSGTTTCTICKQPCGSRTSEGLCYACTLLKNDSIKSSRVKCLKCGSSSRHSNRGLCSKCTTDAGLPPVLQSDESSEKRTFISDVNSNK</sequence>
<dbReference type="Proteomes" id="UP000749559">
    <property type="component" value="Unassembled WGS sequence"/>
</dbReference>
<protein>
    <submittedName>
        <fullName evidence="1">Uncharacterized protein</fullName>
    </submittedName>
</protein>
<reference evidence="1" key="1">
    <citation type="submission" date="2022-03" db="EMBL/GenBank/DDBJ databases">
        <authorList>
            <person name="Martin C."/>
        </authorList>
    </citation>
    <scope>NUCLEOTIDE SEQUENCE</scope>
</reference>
<name>A0A8S4PYK7_OWEFU</name>
<evidence type="ECO:0000313" key="1">
    <source>
        <dbReference type="EMBL" id="CAH1798959.1"/>
    </source>
</evidence>
<keyword evidence="2" id="KW-1185">Reference proteome</keyword>
<evidence type="ECO:0000313" key="2">
    <source>
        <dbReference type="Proteomes" id="UP000749559"/>
    </source>
</evidence>
<dbReference type="EMBL" id="CAIIXF020000011">
    <property type="protein sequence ID" value="CAH1798959.1"/>
    <property type="molecule type" value="Genomic_DNA"/>
</dbReference>
<gene>
    <name evidence="1" type="ORF">OFUS_LOCUS23030</name>
</gene>
<proteinExistence type="predicted"/>
<accession>A0A8S4PYK7</accession>
<dbReference type="AlphaFoldDB" id="A0A8S4PYK7"/>